<keyword evidence="7 10" id="KW-0406">Ion transport</keyword>
<dbReference type="PANTHER" id="PTHR10110:SF86">
    <property type="entry name" value="SODIUM_HYDROGEN EXCHANGER 7"/>
    <property type="match status" value="1"/>
</dbReference>
<keyword evidence="8 10" id="KW-0472">Membrane</keyword>
<dbReference type="GO" id="GO:0015386">
    <property type="term" value="F:potassium:proton antiporter activity"/>
    <property type="evidence" value="ECO:0007669"/>
    <property type="project" value="TreeGrafter"/>
</dbReference>
<dbReference type="GO" id="GO:0098719">
    <property type="term" value="P:sodium ion import across plasma membrane"/>
    <property type="evidence" value="ECO:0007669"/>
    <property type="project" value="TreeGrafter"/>
</dbReference>
<evidence type="ECO:0000256" key="6">
    <source>
        <dbReference type="ARBA" id="ARBA00023053"/>
    </source>
</evidence>
<keyword evidence="11" id="KW-0175">Coiled coil</keyword>
<feature type="transmembrane region" description="Helical" evidence="10">
    <location>
        <begin position="6"/>
        <end position="23"/>
    </location>
</feature>
<reference evidence="13 14" key="1">
    <citation type="submission" date="2020-08" db="EMBL/GenBank/DDBJ databases">
        <title>Sequencing the genomes of 1000 actinobacteria strains.</title>
        <authorList>
            <person name="Klenk H.-P."/>
        </authorList>
    </citation>
    <scope>NUCLEOTIDE SEQUENCE [LARGE SCALE GENOMIC DNA]</scope>
    <source>
        <strain evidence="13 14">DSM 45823</strain>
    </source>
</reference>
<keyword evidence="2 10" id="KW-0813">Transport</keyword>
<dbReference type="EMBL" id="JACJII010000001">
    <property type="protein sequence ID" value="MBA9005166.1"/>
    <property type="molecule type" value="Genomic_DNA"/>
</dbReference>
<feature type="transmembrane region" description="Helical" evidence="10">
    <location>
        <begin position="302"/>
        <end position="331"/>
    </location>
</feature>
<keyword evidence="14" id="KW-1185">Reference proteome</keyword>
<evidence type="ECO:0000256" key="1">
    <source>
        <dbReference type="ARBA" id="ARBA00004651"/>
    </source>
</evidence>
<evidence type="ECO:0000256" key="2">
    <source>
        <dbReference type="ARBA" id="ARBA00022448"/>
    </source>
</evidence>
<comment type="function">
    <text evidence="10">Na(+)/H(+) antiporter that extrudes sodium in exchange for external protons.</text>
</comment>
<evidence type="ECO:0000313" key="14">
    <source>
        <dbReference type="Proteomes" id="UP000539313"/>
    </source>
</evidence>
<dbReference type="RefSeq" id="WP_182706406.1">
    <property type="nucleotide sequence ID" value="NZ_JACJII010000001.1"/>
</dbReference>
<evidence type="ECO:0000259" key="12">
    <source>
        <dbReference type="Pfam" id="PF00999"/>
    </source>
</evidence>
<evidence type="ECO:0000256" key="4">
    <source>
        <dbReference type="ARBA" id="ARBA00022692"/>
    </source>
</evidence>
<organism evidence="13 14">
    <name type="scientific">Thermomonospora cellulosilytica</name>
    <dbReference type="NCBI Taxonomy" id="1411118"/>
    <lineage>
        <taxon>Bacteria</taxon>
        <taxon>Bacillati</taxon>
        <taxon>Actinomycetota</taxon>
        <taxon>Actinomycetes</taxon>
        <taxon>Streptosporangiales</taxon>
        <taxon>Thermomonosporaceae</taxon>
        <taxon>Thermomonospora</taxon>
    </lineage>
</organism>
<evidence type="ECO:0000256" key="3">
    <source>
        <dbReference type="ARBA" id="ARBA00022475"/>
    </source>
</evidence>
<dbReference type="InterPro" id="IPR004705">
    <property type="entry name" value="Cation/H_exchanger_CPA1_bac"/>
</dbReference>
<feature type="domain" description="Cation/H+ exchanger transmembrane" evidence="12">
    <location>
        <begin position="16"/>
        <end position="411"/>
    </location>
</feature>
<dbReference type="GO" id="GO:0005886">
    <property type="term" value="C:plasma membrane"/>
    <property type="evidence" value="ECO:0007669"/>
    <property type="project" value="UniProtKB-SubCell"/>
</dbReference>
<accession>A0A7W3N099</accession>
<sequence>MDATQGLWLLTVPVLAVGVAAVARRTGVSAPLALVVAGLLAAAIPGTPDFELDPEFVLFAFLPPLLFAAAWQSSLPNLRDNARPIAYLSVGLVLCTTLVTGYVVYLIVPGLPLAAAFVLGAIIAPPDAVAAVGVAKRLGLPRRVVTVLVGESLFNDATALTAFRIAVAAAAGEGVSLATGGERFLFAAVGGTLVGLAAGPPLHWLRTRLRDPLAENAVAVLAPFAAYLVAEAVHASGVIAVVVSGLYLGHRFTESPAATRVLGLSFWKVLTFILESVVFLLIGLQLPAVVEGLSAWHPLTLAWWALTVFAVVVAVRFAWVFATALVPALVARRRARTGGAVDDTRRLNRRELTVVSWAGMRGVVSLAAAFAIPVTTARGEPFPERHLILFLTFTTVLATLLVQGVTFPALIRRLGIGGEAERHTDAVAEAGAQHAAARAALERLEALVAEEEDLDEQVLRRLRELAEYRQLRAWERLGGGTGPGGTEVPTAAYQRLRREMLAAEREVFVRLRDERRIDDEVLDRVLRELDLEEVALSRD</sequence>
<feature type="transmembrane region" description="Helical" evidence="10">
    <location>
        <begin position="114"/>
        <end position="135"/>
    </location>
</feature>
<keyword evidence="10" id="KW-0050">Antiport</keyword>
<comment type="subcellular location">
    <subcellularLocation>
        <location evidence="1 10">Cell membrane</location>
        <topology evidence="1 10">Multi-pass membrane protein</topology>
    </subcellularLocation>
</comment>
<feature type="coiled-coil region" evidence="11">
    <location>
        <begin position="427"/>
        <end position="461"/>
    </location>
</feature>
<keyword evidence="9 10" id="KW-0739">Sodium transport</keyword>
<dbReference type="InterPro" id="IPR006153">
    <property type="entry name" value="Cation/H_exchanger_TM"/>
</dbReference>
<keyword evidence="3 10" id="KW-1003">Cell membrane</keyword>
<dbReference type="Gene3D" id="6.10.140.1330">
    <property type="match status" value="1"/>
</dbReference>
<dbReference type="GO" id="GO:0051453">
    <property type="term" value="P:regulation of intracellular pH"/>
    <property type="evidence" value="ECO:0007669"/>
    <property type="project" value="TreeGrafter"/>
</dbReference>
<comment type="similarity">
    <text evidence="10">Belongs to the monovalent cation:proton antiporter 1 (CPA1) transporter (TC 2.A.36) family.</text>
</comment>
<dbReference type="Pfam" id="PF00999">
    <property type="entry name" value="Na_H_Exchanger"/>
    <property type="match status" value="1"/>
</dbReference>
<dbReference type="InterPro" id="IPR018422">
    <property type="entry name" value="Cation/H_exchanger_CPA1"/>
</dbReference>
<dbReference type="NCBIfam" id="TIGR00831">
    <property type="entry name" value="a_cpa1"/>
    <property type="match status" value="1"/>
</dbReference>
<feature type="transmembrane region" description="Helical" evidence="10">
    <location>
        <begin position="352"/>
        <end position="375"/>
    </location>
</feature>
<gene>
    <name evidence="13" type="ORF">HNR21_004048</name>
</gene>
<evidence type="ECO:0000256" key="8">
    <source>
        <dbReference type="ARBA" id="ARBA00023136"/>
    </source>
</evidence>
<dbReference type="GO" id="GO:0015385">
    <property type="term" value="F:sodium:proton antiporter activity"/>
    <property type="evidence" value="ECO:0007669"/>
    <property type="project" value="InterPro"/>
</dbReference>
<keyword evidence="5 10" id="KW-1133">Transmembrane helix</keyword>
<dbReference type="PANTHER" id="PTHR10110">
    <property type="entry name" value="SODIUM/HYDROGEN EXCHANGER"/>
    <property type="match status" value="1"/>
</dbReference>
<feature type="transmembrane region" description="Helical" evidence="10">
    <location>
        <begin position="28"/>
        <end position="44"/>
    </location>
</feature>
<evidence type="ECO:0000313" key="13">
    <source>
        <dbReference type="EMBL" id="MBA9005166.1"/>
    </source>
</evidence>
<evidence type="ECO:0000256" key="5">
    <source>
        <dbReference type="ARBA" id="ARBA00022989"/>
    </source>
</evidence>
<feature type="transmembrane region" description="Helical" evidence="10">
    <location>
        <begin position="184"/>
        <end position="204"/>
    </location>
</feature>
<feature type="transmembrane region" description="Helical" evidence="10">
    <location>
        <begin position="85"/>
        <end position="108"/>
    </location>
</feature>
<keyword evidence="4 10" id="KW-0812">Transmembrane</keyword>
<dbReference type="AlphaFoldDB" id="A0A7W3N099"/>
<feature type="transmembrane region" description="Helical" evidence="10">
    <location>
        <begin position="224"/>
        <end position="249"/>
    </location>
</feature>
<keyword evidence="6 10" id="KW-0915">Sodium</keyword>
<evidence type="ECO:0000256" key="10">
    <source>
        <dbReference type="RuleBase" id="RU366002"/>
    </source>
</evidence>
<evidence type="ECO:0000256" key="9">
    <source>
        <dbReference type="ARBA" id="ARBA00023201"/>
    </source>
</evidence>
<feature type="transmembrane region" description="Helical" evidence="10">
    <location>
        <begin position="387"/>
        <end position="411"/>
    </location>
</feature>
<name>A0A7W3N099_9ACTN</name>
<comment type="caution">
    <text evidence="13">The sequence shown here is derived from an EMBL/GenBank/DDBJ whole genome shotgun (WGS) entry which is preliminary data.</text>
</comment>
<feature type="transmembrane region" description="Helical" evidence="10">
    <location>
        <begin position="56"/>
        <end position="73"/>
    </location>
</feature>
<dbReference type="Proteomes" id="UP000539313">
    <property type="component" value="Unassembled WGS sequence"/>
</dbReference>
<evidence type="ECO:0000256" key="7">
    <source>
        <dbReference type="ARBA" id="ARBA00023065"/>
    </source>
</evidence>
<proteinExistence type="inferred from homology"/>
<protein>
    <submittedName>
        <fullName evidence="13">CPA1 family monovalent cation:H+ antiporter</fullName>
    </submittedName>
</protein>
<feature type="transmembrane region" description="Helical" evidence="10">
    <location>
        <begin position="261"/>
        <end position="282"/>
    </location>
</feature>
<evidence type="ECO:0000256" key="11">
    <source>
        <dbReference type="SAM" id="Coils"/>
    </source>
</evidence>